<accession>A0A2Z6AX99</accession>
<evidence type="ECO:0000313" key="13">
    <source>
        <dbReference type="EMBL" id="BBD07823.1"/>
    </source>
</evidence>
<dbReference type="KEGG" id="dfl:DFE_1097"/>
<evidence type="ECO:0000256" key="1">
    <source>
        <dbReference type="ARBA" id="ARBA00001946"/>
    </source>
</evidence>
<evidence type="ECO:0000256" key="11">
    <source>
        <dbReference type="RuleBase" id="RU003953"/>
    </source>
</evidence>
<dbReference type="AlphaFoldDB" id="A0A2Z6AX99"/>
<dbReference type="GO" id="GO:0046872">
    <property type="term" value="F:metal ion binding"/>
    <property type="evidence" value="ECO:0007669"/>
    <property type="project" value="UniProtKB-KW"/>
</dbReference>
<evidence type="ECO:0000256" key="9">
    <source>
        <dbReference type="ARBA" id="ARBA00022842"/>
    </source>
</evidence>
<dbReference type="InterPro" id="IPR006674">
    <property type="entry name" value="HD_domain"/>
</dbReference>
<organism evidence="13 14">
    <name type="scientific">Desulfovibrio ferrophilus</name>
    <dbReference type="NCBI Taxonomy" id="241368"/>
    <lineage>
        <taxon>Bacteria</taxon>
        <taxon>Pseudomonadati</taxon>
        <taxon>Thermodesulfobacteriota</taxon>
        <taxon>Desulfovibrionia</taxon>
        <taxon>Desulfovibrionales</taxon>
        <taxon>Desulfovibrionaceae</taxon>
        <taxon>Desulfovibrio</taxon>
    </lineage>
</organism>
<feature type="domain" description="HD" evidence="12">
    <location>
        <begin position="230"/>
        <end position="335"/>
    </location>
</feature>
<dbReference type="InterPro" id="IPR050124">
    <property type="entry name" value="tRNA_CCA-adding_enzyme"/>
</dbReference>
<evidence type="ECO:0000256" key="5">
    <source>
        <dbReference type="ARBA" id="ARBA00022723"/>
    </source>
</evidence>
<dbReference type="Gene3D" id="3.30.460.10">
    <property type="entry name" value="Beta Polymerase, domain 2"/>
    <property type="match status" value="1"/>
</dbReference>
<evidence type="ECO:0000256" key="7">
    <source>
        <dbReference type="ARBA" id="ARBA00022800"/>
    </source>
</evidence>
<dbReference type="PROSITE" id="PS51831">
    <property type="entry name" value="HD"/>
    <property type="match status" value="1"/>
</dbReference>
<evidence type="ECO:0000256" key="4">
    <source>
        <dbReference type="ARBA" id="ARBA00022695"/>
    </source>
</evidence>
<dbReference type="Pfam" id="PF01966">
    <property type="entry name" value="HD"/>
    <property type="match status" value="1"/>
</dbReference>
<gene>
    <name evidence="13" type="ORF">DFE_1097</name>
</gene>
<evidence type="ECO:0000256" key="10">
    <source>
        <dbReference type="ARBA" id="ARBA00022884"/>
    </source>
</evidence>
<keyword evidence="5" id="KW-0479">Metal-binding</keyword>
<keyword evidence="2 11" id="KW-0808">Transferase</keyword>
<dbReference type="Gene3D" id="1.10.3090.10">
    <property type="entry name" value="cca-adding enzyme, domain 2"/>
    <property type="match status" value="1"/>
</dbReference>
<evidence type="ECO:0000256" key="8">
    <source>
        <dbReference type="ARBA" id="ARBA00022840"/>
    </source>
</evidence>
<dbReference type="GO" id="GO:0008033">
    <property type="term" value="P:tRNA processing"/>
    <property type="evidence" value="ECO:0007669"/>
    <property type="project" value="UniProtKB-KW"/>
</dbReference>
<dbReference type="SUPFAM" id="SSF81891">
    <property type="entry name" value="Poly A polymerase C-terminal region-like"/>
    <property type="match status" value="1"/>
</dbReference>
<dbReference type="Pfam" id="PF12627">
    <property type="entry name" value="PolyA_pol_RNAbd"/>
    <property type="match status" value="1"/>
</dbReference>
<sequence>MLICLVGGAVRDILMGRSAQDFDYLVLGATPGQFLERFPKATQVGKAFPVYLVESKEFAFPRTDNCPSCCCAFGDNDLLNDLATDLQARDLTINALALPLSDYPYIPSRAEAWDLAVGTPTSLSDLRANILRPVRGSSLNEDPLRVFRAARFQAQLPTFTAHDELKLAMSSCTAQGLTKDLAPERIGREIRKTLLSQKPGNMIRLLAETGSLNPWFTELTGAVDIPAGPVPHHNESLLEHTAQLMDQVAGDELVCWMALTHDLGKGVTPRDRHPSHHGHDRLGEPLARQLGERLALPNRFIRAGELAARWHMTAGRYSELRPGTRVDMLTALHAQRLTKEMFRLVEADTGQNLHDIVMADLQTMLEVHLPEQWRNKGEESGKRLRHLRCEALSRASAKARPAP</sequence>
<dbReference type="Pfam" id="PF01743">
    <property type="entry name" value="PolyA_pol"/>
    <property type="match status" value="1"/>
</dbReference>
<dbReference type="GO" id="GO:0042245">
    <property type="term" value="P:RNA repair"/>
    <property type="evidence" value="ECO:0007669"/>
    <property type="project" value="UniProtKB-KW"/>
</dbReference>
<dbReference type="InterPro" id="IPR043519">
    <property type="entry name" value="NT_sf"/>
</dbReference>
<evidence type="ECO:0000256" key="6">
    <source>
        <dbReference type="ARBA" id="ARBA00022741"/>
    </source>
</evidence>
<dbReference type="PANTHER" id="PTHR47545">
    <property type="entry name" value="MULTIFUNCTIONAL CCA PROTEIN"/>
    <property type="match status" value="1"/>
</dbReference>
<comment type="cofactor">
    <cofactor evidence="1">
        <name>Mg(2+)</name>
        <dbReference type="ChEBI" id="CHEBI:18420"/>
    </cofactor>
</comment>
<dbReference type="EMBL" id="AP017378">
    <property type="protein sequence ID" value="BBD07823.1"/>
    <property type="molecule type" value="Genomic_DNA"/>
</dbReference>
<keyword evidence="6" id="KW-0547">Nucleotide-binding</keyword>
<name>A0A2Z6AX99_9BACT</name>
<dbReference type="InterPro" id="IPR032828">
    <property type="entry name" value="PolyA_RNA-bd"/>
</dbReference>
<keyword evidence="7" id="KW-0692">RNA repair</keyword>
<keyword evidence="9" id="KW-0460">Magnesium</keyword>
<evidence type="ECO:0000259" key="12">
    <source>
        <dbReference type="PROSITE" id="PS51831"/>
    </source>
</evidence>
<comment type="similarity">
    <text evidence="11">Belongs to the tRNA nucleotidyltransferase/poly(A) polymerase family.</text>
</comment>
<dbReference type="Proteomes" id="UP000269883">
    <property type="component" value="Chromosome"/>
</dbReference>
<proteinExistence type="inferred from homology"/>
<keyword evidence="8" id="KW-0067">ATP-binding</keyword>
<dbReference type="SUPFAM" id="SSF81301">
    <property type="entry name" value="Nucleotidyltransferase"/>
    <property type="match status" value="1"/>
</dbReference>
<keyword evidence="3" id="KW-0819">tRNA processing</keyword>
<keyword evidence="14" id="KW-1185">Reference proteome</keyword>
<evidence type="ECO:0000256" key="2">
    <source>
        <dbReference type="ARBA" id="ARBA00022679"/>
    </source>
</evidence>
<protein>
    <submittedName>
        <fullName evidence="13">Polynucleotide adenylyltransferase region</fullName>
    </submittedName>
</protein>
<keyword evidence="10 11" id="KW-0694">RNA-binding</keyword>
<reference evidence="13 14" key="1">
    <citation type="journal article" date="2018" name="Sci. Adv.">
        <title>Multi-heme cytochromes provide a pathway for survival in energy-limited environments.</title>
        <authorList>
            <person name="Deng X."/>
            <person name="Dohmae N."/>
            <person name="Nealson K.H."/>
            <person name="Hashimoto K."/>
            <person name="Okamoto A."/>
        </authorList>
    </citation>
    <scope>NUCLEOTIDE SEQUENCE [LARGE SCALE GENOMIC DNA]</scope>
    <source>
        <strain evidence="13 14">IS5</strain>
    </source>
</reference>
<dbReference type="GO" id="GO:0016779">
    <property type="term" value="F:nucleotidyltransferase activity"/>
    <property type="evidence" value="ECO:0007669"/>
    <property type="project" value="UniProtKB-KW"/>
</dbReference>
<evidence type="ECO:0000256" key="3">
    <source>
        <dbReference type="ARBA" id="ARBA00022694"/>
    </source>
</evidence>
<dbReference type="OrthoDB" id="9805698at2"/>
<dbReference type="GO" id="GO:0003723">
    <property type="term" value="F:RNA binding"/>
    <property type="evidence" value="ECO:0007669"/>
    <property type="project" value="UniProtKB-KW"/>
</dbReference>
<dbReference type="GO" id="GO:0005524">
    <property type="term" value="F:ATP binding"/>
    <property type="evidence" value="ECO:0007669"/>
    <property type="project" value="UniProtKB-KW"/>
</dbReference>
<dbReference type="PANTHER" id="PTHR47545:SF1">
    <property type="entry name" value="MULTIFUNCTIONAL CCA PROTEIN"/>
    <property type="match status" value="1"/>
</dbReference>
<keyword evidence="4 13" id="KW-0548">Nucleotidyltransferase</keyword>
<evidence type="ECO:0000313" key="14">
    <source>
        <dbReference type="Proteomes" id="UP000269883"/>
    </source>
</evidence>
<dbReference type="InterPro" id="IPR002646">
    <property type="entry name" value="PolA_pol_head_dom"/>
</dbReference>